<dbReference type="InterPro" id="IPR008886">
    <property type="entry name" value="UPF0227/Esterase_YqiA"/>
</dbReference>
<dbReference type="SUPFAM" id="SSF53474">
    <property type="entry name" value="alpha/beta-Hydrolases"/>
    <property type="match status" value="1"/>
</dbReference>
<proteinExistence type="predicted"/>
<dbReference type="Gene3D" id="3.40.50.1820">
    <property type="entry name" value="alpha/beta hydrolase"/>
    <property type="match status" value="1"/>
</dbReference>
<dbReference type="PANTHER" id="PTHR35602">
    <property type="entry name" value="ESTERASE YQIA-RELATED"/>
    <property type="match status" value="1"/>
</dbReference>
<evidence type="ECO:0000313" key="2">
    <source>
        <dbReference type="Proteomes" id="UP000494115"/>
    </source>
</evidence>
<organism evidence="1 2">
    <name type="scientific">Pararobbsia alpina</name>
    <dbReference type="NCBI Taxonomy" id="621374"/>
    <lineage>
        <taxon>Bacteria</taxon>
        <taxon>Pseudomonadati</taxon>
        <taxon>Pseudomonadota</taxon>
        <taxon>Betaproteobacteria</taxon>
        <taxon>Burkholderiales</taxon>
        <taxon>Burkholderiaceae</taxon>
        <taxon>Pararobbsia</taxon>
    </lineage>
</organism>
<dbReference type="EMBL" id="CADIKM010000001">
    <property type="protein sequence ID" value="CAB3777408.1"/>
    <property type="molecule type" value="Genomic_DNA"/>
</dbReference>
<dbReference type="Proteomes" id="UP000494115">
    <property type="component" value="Unassembled WGS sequence"/>
</dbReference>
<gene>
    <name evidence="1" type="ORF">LMG28138_00373</name>
</gene>
<accession>A0A6S7B2D1</accession>
<dbReference type="Pfam" id="PF05728">
    <property type="entry name" value="UPF0227"/>
    <property type="match status" value="1"/>
</dbReference>
<protein>
    <recommendedName>
        <fullName evidence="3">Esterase</fullName>
    </recommendedName>
</protein>
<sequence length="171" mass="18718">MLAERMTALGRLDEWRCPQLPVSPREAIALAEQAVDGLPPEQVCVIGSSLGGYYAAWLAERHGYRAVLLNPAVDPGRDLASYLGPQVLWHGGGEIVVEPGHLDELRALAVASITRPERYYLIATTGDEVLDYRDMLKFYAGVSTTLIEGSDHGISDFADYRDRVLAFCGIV</sequence>
<keyword evidence="2" id="KW-1185">Reference proteome</keyword>
<evidence type="ECO:0008006" key="3">
    <source>
        <dbReference type="Google" id="ProtNLM"/>
    </source>
</evidence>
<dbReference type="AlphaFoldDB" id="A0A6S7B2D1"/>
<dbReference type="InterPro" id="IPR029058">
    <property type="entry name" value="AB_hydrolase_fold"/>
</dbReference>
<name>A0A6S7B2D1_9BURK</name>
<dbReference type="PANTHER" id="PTHR35602:SF3">
    <property type="entry name" value="ESTERASE YQIA"/>
    <property type="match status" value="1"/>
</dbReference>
<reference evidence="1 2" key="1">
    <citation type="submission" date="2020-04" db="EMBL/GenBank/DDBJ databases">
        <authorList>
            <person name="De Canck E."/>
        </authorList>
    </citation>
    <scope>NUCLEOTIDE SEQUENCE [LARGE SCALE GENOMIC DNA]</scope>
    <source>
        <strain evidence="1 2">LMG 28138</strain>
    </source>
</reference>
<evidence type="ECO:0000313" key="1">
    <source>
        <dbReference type="EMBL" id="CAB3777408.1"/>
    </source>
</evidence>